<dbReference type="AlphaFoldDB" id="A0A2T5LX10"/>
<dbReference type="RefSeq" id="XP_040752202.1">
    <property type="nucleotide sequence ID" value="XM_040899940.1"/>
</dbReference>
<dbReference type="VEuPathDB" id="FungiDB:P175DRAFT_0532163"/>
<reference evidence="1 2" key="1">
    <citation type="journal article" date="2018" name="Proc. Natl. Acad. Sci. U.S.A.">
        <title>Linking secondary metabolites to gene clusters through genome sequencing of six diverse Aspergillus species.</title>
        <authorList>
            <person name="Kaerboelling I."/>
            <person name="Vesth T.C."/>
            <person name="Frisvad J.C."/>
            <person name="Nybo J.L."/>
            <person name="Theobald S."/>
            <person name="Kuo A."/>
            <person name="Bowyer P."/>
            <person name="Matsuda Y."/>
            <person name="Mondo S."/>
            <person name="Lyhne E.K."/>
            <person name="Kogle M.E."/>
            <person name="Clum A."/>
            <person name="Lipzen A."/>
            <person name="Salamov A."/>
            <person name="Ngan C.Y."/>
            <person name="Daum C."/>
            <person name="Chiniquy J."/>
            <person name="Barry K."/>
            <person name="LaButti K."/>
            <person name="Haridas S."/>
            <person name="Simmons B.A."/>
            <person name="Magnuson J.K."/>
            <person name="Mortensen U.H."/>
            <person name="Larsen T.O."/>
            <person name="Grigoriev I.V."/>
            <person name="Baker S.E."/>
            <person name="Andersen M.R."/>
        </authorList>
    </citation>
    <scope>NUCLEOTIDE SEQUENCE [LARGE SCALE GENOMIC DNA]</scope>
    <source>
        <strain evidence="1 2">IBT 24754</strain>
    </source>
</reference>
<name>A0A2T5LX10_9EURO</name>
<protein>
    <submittedName>
        <fullName evidence="1">Uncharacterized protein</fullName>
    </submittedName>
</protein>
<accession>A0A2T5LX10</accession>
<proteinExistence type="predicted"/>
<organism evidence="1 2">
    <name type="scientific">Aspergillus ochraceoroseus IBT 24754</name>
    <dbReference type="NCBI Taxonomy" id="1392256"/>
    <lineage>
        <taxon>Eukaryota</taxon>
        <taxon>Fungi</taxon>
        <taxon>Dikarya</taxon>
        <taxon>Ascomycota</taxon>
        <taxon>Pezizomycotina</taxon>
        <taxon>Eurotiomycetes</taxon>
        <taxon>Eurotiomycetidae</taxon>
        <taxon>Eurotiales</taxon>
        <taxon>Aspergillaceae</taxon>
        <taxon>Aspergillus</taxon>
        <taxon>Aspergillus subgen. Nidulantes</taxon>
    </lineage>
</organism>
<comment type="caution">
    <text evidence="1">The sequence shown here is derived from an EMBL/GenBank/DDBJ whole genome shotgun (WGS) entry which is preliminary data.</text>
</comment>
<evidence type="ECO:0000313" key="1">
    <source>
        <dbReference type="EMBL" id="PTU20810.1"/>
    </source>
</evidence>
<dbReference type="EMBL" id="MSFN02000004">
    <property type="protein sequence ID" value="PTU20810.1"/>
    <property type="molecule type" value="Genomic_DNA"/>
</dbReference>
<dbReference type="Proteomes" id="UP000244073">
    <property type="component" value="Unassembled WGS sequence"/>
</dbReference>
<gene>
    <name evidence="1" type="ORF">P175DRAFT_0532163</name>
</gene>
<dbReference type="GeneID" id="63816822"/>
<evidence type="ECO:0000313" key="2">
    <source>
        <dbReference type="Proteomes" id="UP000244073"/>
    </source>
</evidence>
<sequence length="144" mass="16271">MAQTRIRGRHQEDHNKQPETDVATCRFIGIVVVISVFLTRDGSSRITQLGNRSHEPSNEGHFEGILRAFRGLEENPKEHHDGFFLNARRISFCIVHAPLSPGDHDQEIPQVSINNESSFELSGDVIWGTINYIASLTWTSTNFN</sequence>